<evidence type="ECO:0008006" key="4">
    <source>
        <dbReference type="Google" id="ProtNLM"/>
    </source>
</evidence>
<keyword evidence="3" id="KW-1185">Reference proteome</keyword>
<keyword evidence="1" id="KW-0812">Transmembrane</keyword>
<organism evidence="2 3">
    <name type="scientific">Roseibium algicola</name>
    <dbReference type="NCBI Taxonomy" id="2857014"/>
    <lineage>
        <taxon>Bacteria</taxon>
        <taxon>Pseudomonadati</taxon>
        <taxon>Pseudomonadota</taxon>
        <taxon>Alphaproteobacteria</taxon>
        <taxon>Hyphomicrobiales</taxon>
        <taxon>Stappiaceae</taxon>
        <taxon>Roseibium</taxon>
    </lineage>
</organism>
<proteinExistence type="predicted"/>
<evidence type="ECO:0000313" key="2">
    <source>
        <dbReference type="EMBL" id="AQQ02443.1"/>
    </source>
</evidence>
<dbReference type="EMBL" id="CP019630">
    <property type="protein sequence ID" value="AQQ02443.1"/>
    <property type="molecule type" value="Genomic_DNA"/>
</dbReference>
<reference evidence="2 3" key="1">
    <citation type="submission" date="2017-02" db="EMBL/GenBank/DDBJ databases">
        <authorList>
            <person name="Jeong S."/>
        </authorList>
    </citation>
    <scope>NUCLEOTIDE SEQUENCE [LARGE SCALE GENOMIC DNA]</scope>
    <source>
        <strain evidence="2 3">RMAR6-6</strain>
    </source>
</reference>
<keyword evidence="1" id="KW-0472">Membrane</keyword>
<gene>
    <name evidence="2" type="ORF">B0E33_01575</name>
</gene>
<keyword evidence="1" id="KW-1133">Transmembrane helix</keyword>
<protein>
    <recommendedName>
        <fullName evidence="4">Tripartite ATP-independent transporter DctM subunit</fullName>
    </recommendedName>
</protein>
<evidence type="ECO:0000313" key="3">
    <source>
        <dbReference type="Proteomes" id="UP000188174"/>
    </source>
</evidence>
<dbReference type="Proteomes" id="UP000188174">
    <property type="component" value="Chromosome"/>
</dbReference>
<feature type="transmembrane region" description="Helical" evidence="1">
    <location>
        <begin position="42"/>
        <end position="61"/>
    </location>
</feature>
<dbReference type="RefSeq" id="WP_077290231.1">
    <property type="nucleotide sequence ID" value="NZ_CP019630.1"/>
</dbReference>
<accession>A0ABN4WKT9</accession>
<name>A0ABN4WKT9_9HYPH</name>
<sequence length="83" mass="8897">MLAPAIVFIVAVAVVLIVGRLSETGHIPYKFGAPFEFALEKLPAFLLFGGIVFAIASFLLWDGSPIGTDCLIDWDGRSNPLSC</sequence>
<feature type="transmembrane region" description="Helical" evidence="1">
    <location>
        <begin position="6"/>
        <end position="22"/>
    </location>
</feature>
<evidence type="ECO:0000256" key="1">
    <source>
        <dbReference type="SAM" id="Phobius"/>
    </source>
</evidence>